<gene>
    <name evidence="3" type="ORF">LWI28_019604</name>
</gene>
<evidence type="ECO:0000256" key="1">
    <source>
        <dbReference type="SAM" id="MobiDB-lite"/>
    </source>
</evidence>
<evidence type="ECO:0000259" key="2">
    <source>
        <dbReference type="Pfam" id="PF25475"/>
    </source>
</evidence>
<feature type="domain" description="DUF7903" evidence="2">
    <location>
        <begin position="529"/>
        <end position="713"/>
    </location>
</feature>
<dbReference type="AlphaFoldDB" id="A0AAD5J757"/>
<feature type="domain" description="DUF7903" evidence="2">
    <location>
        <begin position="55"/>
        <end position="144"/>
    </location>
</feature>
<evidence type="ECO:0000313" key="4">
    <source>
        <dbReference type="Proteomes" id="UP001064489"/>
    </source>
</evidence>
<reference evidence="3" key="2">
    <citation type="submission" date="2023-02" db="EMBL/GenBank/DDBJ databases">
        <authorList>
            <person name="Swenson N.G."/>
            <person name="Wegrzyn J.L."/>
            <person name="Mcevoy S.L."/>
        </authorList>
    </citation>
    <scope>NUCLEOTIDE SEQUENCE</scope>
    <source>
        <strain evidence="3">91603</strain>
        <tissue evidence="3">Leaf</tissue>
    </source>
</reference>
<keyword evidence="4" id="KW-1185">Reference proteome</keyword>
<dbReference type="EMBL" id="JAJSOW010000100">
    <property type="protein sequence ID" value="KAI9186656.1"/>
    <property type="molecule type" value="Genomic_DNA"/>
</dbReference>
<feature type="compositionally biased region" description="Basic residues" evidence="1">
    <location>
        <begin position="1"/>
        <end position="11"/>
    </location>
</feature>
<evidence type="ECO:0000313" key="3">
    <source>
        <dbReference type="EMBL" id="KAI9186656.1"/>
    </source>
</evidence>
<proteinExistence type="predicted"/>
<name>A0AAD5J757_ACENE</name>
<dbReference type="PANTHER" id="PTHR35481">
    <property type="entry name" value="DNA-DIRECTED RNA POLYMERASE SUBUNIT ALPHA"/>
    <property type="match status" value="1"/>
</dbReference>
<comment type="caution">
    <text evidence="3">The sequence shown here is derived from an EMBL/GenBank/DDBJ whole genome shotgun (WGS) entry which is preliminary data.</text>
</comment>
<feature type="domain" description="DUF7903" evidence="2">
    <location>
        <begin position="161"/>
        <end position="419"/>
    </location>
</feature>
<feature type="compositionally biased region" description="Acidic residues" evidence="1">
    <location>
        <begin position="725"/>
        <end position="739"/>
    </location>
</feature>
<feature type="region of interest" description="Disordered" evidence="1">
    <location>
        <begin position="717"/>
        <end position="739"/>
    </location>
</feature>
<dbReference type="PANTHER" id="PTHR35481:SF1">
    <property type="entry name" value="DNA-DIRECTED RNA POLYMERASE SUBUNIT ALPHA"/>
    <property type="match status" value="1"/>
</dbReference>
<dbReference type="Proteomes" id="UP001064489">
    <property type="component" value="Chromosome 3"/>
</dbReference>
<dbReference type="InterPro" id="IPR057225">
    <property type="entry name" value="DUF7903"/>
</dbReference>
<dbReference type="Pfam" id="PF25475">
    <property type="entry name" value="DUF7903"/>
    <property type="match status" value="3"/>
</dbReference>
<feature type="region of interest" description="Disordered" evidence="1">
    <location>
        <begin position="1"/>
        <end position="22"/>
    </location>
</feature>
<organism evidence="3 4">
    <name type="scientific">Acer negundo</name>
    <name type="common">Box elder</name>
    <dbReference type="NCBI Taxonomy" id="4023"/>
    <lineage>
        <taxon>Eukaryota</taxon>
        <taxon>Viridiplantae</taxon>
        <taxon>Streptophyta</taxon>
        <taxon>Embryophyta</taxon>
        <taxon>Tracheophyta</taxon>
        <taxon>Spermatophyta</taxon>
        <taxon>Magnoliopsida</taxon>
        <taxon>eudicotyledons</taxon>
        <taxon>Gunneridae</taxon>
        <taxon>Pentapetalae</taxon>
        <taxon>rosids</taxon>
        <taxon>malvids</taxon>
        <taxon>Sapindales</taxon>
        <taxon>Sapindaceae</taxon>
        <taxon>Hippocastanoideae</taxon>
        <taxon>Acereae</taxon>
        <taxon>Acer</taxon>
    </lineage>
</organism>
<sequence>MAYIPPHKRHSKDPERPSPIPERLVPQFSRQVNLKSSSNANARKALDADYFSRRSMYIVGLDADNQFPSSVHLVPTSVESSRLRLAEKPIVLVNSYPATKDGTISITPWESVAVDVWPKLLSAFEIVRDLFESNDELDEVKPAMLESDDELDEVKPAMLEYDDEFDEVKLAMVARFGKILFHPNSLVRSLINDRVTETTLRQMNTTFYANTPSSYMENIISGVAPKIGFDLEEDKDIFYILVSDSTRPSNSNIYCKCRMKEDKKLELYKVEMNPIRRMFEDILCIDKNLDLRLALHTKRILTSLTDDEMHSIGNIINSAVIDPEVKGGLRWPYGKACSGDRFAVVGIWHTIARKYKSPSLSLMARHVDRFDFKKAIGEASIEVYLKLKRVVSDLQEEKVETDSIFEMFKDNLKMIWDHFLCLMAYIPPHKRLSKDSERPSPIPERLVPQFSRQVNLKSSSNANRNLNRILCANARNTTPRWYMYIVGLDADNQFPSSVHFVPTSIESFKQRMFGNPLVLVNSHPATKVEIGFDLEEDKDIFHILLSDGTKPRSSDLYCKCRMKEDKKLELYKVEMSPIRKMFEDILCIDKNLDLRLALHTKRILTSLTDDEMHSIGNIINSAIIDPEVKGGLRWPYGKACSGDRFAVVGIWHTIARKYKSPSLSLMARHVDRFDFKKAIGEASIEVYLKLKRVVSDLQELRHNYLIEQKVNDETNLRTSMRLETDETDETESLETDETDVVETEKRSLCDLMADQTHIDLI</sequence>
<protein>
    <recommendedName>
        <fullName evidence="2">DUF7903 domain-containing protein</fullName>
    </recommendedName>
</protein>
<reference evidence="3" key="1">
    <citation type="journal article" date="2022" name="Plant J.">
        <title>Strategies of tolerance reflected in two North American maple genomes.</title>
        <authorList>
            <person name="McEvoy S.L."/>
            <person name="Sezen U.U."/>
            <person name="Trouern-Trend A."/>
            <person name="McMahon S.M."/>
            <person name="Schaberg P.G."/>
            <person name="Yang J."/>
            <person name="Wegrzyn J.L."/>
            <person name="Swenson N.G."/>
        </authorList>
    </citation>
    <scope>NUCLEOTIDE SEQUENCE</scope>
    <source>
        <strain evidence="3">91603</strain>
    </source>
</reference>
<accession>A0AAD5J757</accession>